<gene>
    <name evidence="2" type="ORF">INF37_02045</name>
</gene>
<protein>
    <recommendedName>
        <fullName evidence="4">Phage tail protein</fullName>
    </recommendedName>
</protein>
<evidence type="ECO:0000313" key="2">
    <source>
        <dbReference type="EMBL" id="MBE5054787.1"/>
    </source>
</evidence>
<name>A0ABR9R7X3_9FIRM</name>
<comment type="caution">
    <text evidence="2">The sequence shown here is derived from an EMBL/GenBank/DDBJ whole genome shotgun (WGS) entry which is preliminary data.</text>
</comment>
<feature type="compositionally biased region" description="Gly residues" evidence="1">
    <location>
        <begin position="646"/>
        <end position="665"/>
    </location>
</feature>
<feature type="compositionally biased region" description="Gly residues" evidence="1">
    <location>
        <begin position="469"/>
        <end position="480"/>
    </location>
</feature>
<evidence type="ECO:0000256" key="1">
    <source>
        <dbReference type="SAM" id="MobiDB-lite"/>
    </source>
</evidence>
<dbReference type="Proteomes" id="UP000806211">
    <property type="component" value="Unassembled WGS sequence"/>
</dbReference>
<accession>A0ABR9R7X3</accession>
<evidence type="ECO:0000313" key="3">
    <source>
        <dbReference type="Proteomes" id="UP000806211"/>
    </source>
</evidence>
<feature type="compositionally biased region" description="Gly residues" evidence="1">
    <location>
        <begin position="676"/>
        <end position="691"/>
    </location>
</feature>
<feature type="region of interest" description="Disordered" evidence="1">
    <location>
        <begin position="449"/>
        <end position="480"/>
    </location>
</feature>
<dbReference type="EMBL" id="JADCKF010000001">
    <property type="protein sequence ID" value="MBE5054787.1"/>
    <property type="molecule type" value="Genomic_DNA"/>
</dbReference>
<feature type="region of interest" description="Disordered" evidence="1">
    <location>
        <begin position="615"/>
        <end position="691"/>
    </location>
</feature>
<proteinExistence type="predicted"/>
<dbReference type="RefSeq" id="WP_193536098.1">
    <property type="nucleotide sequence ID" value="NZ_JADCKF010000001.1"/>
</dbReference>
<reference evidence="2 3" key="1">
    <citation type="submission" date="2020-10" db="EMBL/GenBank/DDBJ databases">
        <title>ChiBAC.</title>
        <authorList>
            <person name="Zenner C."/>
            <person name="Hitch T.C.A."/>
            <person name="Clavel T."/>
        </authorList>
    </citation>
    <scope>NUCLEOTIDE SEQUENCE [LARGE SCALE GENOMIC DNA]</scope>
    <source>
        <strain evidence="2 3">DSM 107456</strain>
    </source>
</reference>
<keyword evidence="3" id="KW-1185">Reference proteome</keyword>
<organism evidence="2 3">
    <name type="scientific">Pseudoflavonifractor gallinarum</name>
    <dbReference type="NCBI Taxonomy" id="2779352"/>
    <lineage>
        <taxon>Bacteria</taxon>
        <taxon>Bacillati</taxon>
        <taxon>Bacillota</taxon>
        <taxon>Clostridia</taxon>
        <taxon>Eubacteriales</taxon>
        <taxon>Oscillospiraceae</taxon>
        <taxon>Pseudoflavonifractor</taxon>
    </lineage>
</organism>
<sequence>MNRLIYRNKAYTGETRDLLSASASIGDALAAESLSVDTLTARVLNYDTRLLPLAADGKLLAAEGVLLAAQTARLGLDKSYRYGEPVWYYHGEDLIGKFYVESIPRTGREAYQLKAVSAVGLLRSSYYYGGIYNGISLAELAADIIRGIIAYRMDPALGETILYGLIRKKSRRDALLDTLFAAGAMIEKDETGLLSIVPQKERTPYGLEETEIYMGGSVAGDTPATQISVTEHSFAALPGDTLVTLFDGEAAAEVLVTPMGAQVRGVLVEFDEPAHDLQAANGVILESGANYAVLGPSSSVTLTGKQYTHTQRVLTKVLSDQGTPNVIQSSACELVSLLNAENVLKRLEAYYGHAVSYQMDLVVTHQKPGDAVTFVDPFGEAASGYIRDLDITMSGILKGSATIVSGYIPTASGNYYEHVAVLTEDTDFVMPPECKGKARVVVIGGGDGGGLGSPGKEGGKASADKYGAAGEGGAPGTPGNGGKIYVETIQASPGQRFAVKIGPGGKGATLDAEAEPGGETTFGALSSADGRSAAEGYVNLFDGSIYGDVGISGIPGGRGSGAGETGTEVVPGEDVEYKGVIYRPGEQGESGHYSSYYGLGGLGGGAAAGAPGGNGERGYVNSQPFANGGEGGDGAVPVKADDGLRRGQGGGAGHGGGGGGGGGPAKGPDSSSTWYGQGGSGGDGGEGGDGAPGMVLVYY</sequence>
<evidence type="ECO:0008006" key="4">
    <source>
        <dbReference type="Google" id="ProtNLM"/>
    </source>
</evidence>